<gene>
    <name evidence="8" type="ORF">EGH21_22890</name>
</gene>
<comment type="caution">
    <text evidence="8">The sequence shown here is derived from an EMBL/GenBank/DDBJ whole genome shotgun (WGS) entry which is preliminary data.</text>
</comment>
<dbReference type="InterPro" id="IPR009081">
    <property type="entry name" value="PP-bd_ACP"/>
</dbReference>
<feature type="domain" description="Carrier" evidence="7">
    <location>
        <begin position="5"/>
        <end position="81"/>
    </location>
</feature>
<dbReference type="HAMAP" id="MF_01217">
    <property type="entry name" value="Acyl_carrier"/>
    <property type="match status" value="1"/>
</dbReference>
<keyword evidence="1" id="KW-0596">Phosphopantetheine</keyword>
<dbReference type="EMBL" id="RKLR01000021">
    <property type="protein sequence ID" value="MBX0325868.1"/>
    <property type="molecule type" value="Genomic_DNA"/>
</dbReference>
<dbReference type="PROSITE" id="PS50075">
    <property type="entry name" value="CARRIER"/>
    <property type="match status" value="1"/>
</dbReference>
<keyword evidence="4" id="KW-0276">Fatty acid metabolism</keyword>
<accession>A0AAW4PVZ3</accession>
<dbReference type="Proteomes" id="UP001430377">
    <property type="component" value="Unassembled WGS sequence"/>
</dbReference>
<evidence type="ECO:0000259" key="7">
    <source>
        <dbReference type="PROSITE" id="PS50075"/>
    </source>
</evidence>
<evidence type="ECO:0000313" key="9">
    <source>
        <dbReference type="Proteomes" id="UP001430377"/>
    </source>
</evidence>
<sequence length="81" mass="8874">MSDNQDVGARVESIVADRLRVGQEALNDETRFDGEALNAESLDMVEVAEAVEADIGVHVPDEDLEEIETVGDLRSYVVERA</sequence>
<dbReference type="RefSeq" id="WP_220620728.1">
    <property type="nucleotide sequence ID" value="NZ_RKLR01000021.1"/>
</dbReference>
<dbReference type="Pfam" id="PF00550">
    <property type="entry name" value="PP-binding"/>
    <property type="match status" value="1"/>
</dbReference>
<evidence type="ECO:0000313" key="8">
    <source>
        <dbReference type="EMBL" id="MBX0325868.1"/>
    </source>
</evidence>
<evidence type="ECO:0000256" key="3">
    <source>
        <dbReference type="ARBA" id="ARBA00022553"/>
    </source>
</evidence>
<keyword evidence="5" id="KW-0443">Lipid metabolism</keyword>
<evidence type="ECO:0000256" key="1">
    <source>
        <dbReference type="ARBA" id="ARBA00022450"/>
    </source>
</evidence>
<dbReference type="GO" id="GO:0006633">
    <property type="term" value="P:fatty acid biosynthetic process"/>
    <property type="evidence" value="ECO:0007669"/>
    <property type="project" value="UniProtKB-KW"/>
</dbReference>
<evidence type="ECO:0000256" key="5">
    <source>
        <dbReference type="ARBA" id="ARBA00023098"/>
    </source>
</evidence>
<organism evidence="8 9">
    <name type="scientific">Haloarcula rubra</name>
    <dbReference type="NCBI Taxonomy" id="2487747"/>
    <lineage>
        <taxon>Archaea</taxon>
        <taxon>Methanobacteriati</taxon>
        <taxon>Methanobacteriota</taxon>
        <taxon>Stenosarchaea group</taxon>
        <taxon>Halobacteria</taxon>
        <taxon>Halobacteriales</taxon>
        <taxon>Haloarculaceae</taxon>
        <taxon>Haloarcula</taxon>
    </lineage>
</organism>
<dbReference type="InterPro" id="IPR036736">
    <property type="entry name" value="ACP-like_sf"/>
</dbReference>
<protein>
    <submittedName>
        <fullName evidence="8">Acyl carrier protein</fullName>
    </submittedName>
</protein>
<keyword evidence="9" id="KW-1185">Reference proteome</keyword>
<reference evidence="8 9" key="1">
    <citation type="submission" date="2021-06" db="EMBL/GenBank/DDBJ databases">
        <title>Halomicroarcula sp. a new haloarchaeum isolated from saline soil.</title>
        <authorList>
            <person name="Duran-Viseras A."/>
            <person name="Sanchez-Porro C."/>
            <person name="Ventosa A."/>
        </authorList>
    </citation>
    <scope>NUCLEOTIDE SEQUENCE [LARGE SCALE GENOMIC DNA]</scope>
    <source>
        <strain evidence="8 9">F13</strain>
    </source>
</reference>
<dbReference type="InterPro" id="IPR003231">
    <property type="entry name" value="ACP"/>
</dbReference>
<dbReference type="AlphaFoldDB" id="A0AAW4PVZ3"/>
<evidence type="ECO:0000256" key="2">
    <source>
        <dbReference type="ARBA" id="ARBA00022516"/>
    </source>
</evidence>
<dbReference type="PROSITE" id="PS00012">
    <property type="entry name" value="PHOSPHOPANTETHEINE"/>
    <property type="match status" value="1"/>
</dbReference>
<evidence type="ECO:0000256" key="6">
    <source>
        <dbReference type="ARBA" id="ARBA00023160"/>
    </source>
</evidence>
<keyword evidence="6" id="KW-0275">Fatty acid biosynthesis</keyword>
<keyword evidence="3" id="KW-0597">Phosphoprotein</keyword>
<evidence type="ECO:0000256" key="4">
    <source>
        <dbReference type="ARBA" id="ARBA00022832"/>
    </source>
</evidence>
<name>A0AAW4PVZ3_9EURY</name>
<dbReference type="Gene3D" id="1.10.1200.10">
    <property type="entry name" value="ACP-like"/>
    <property type="match status" value="1"/>
</dbReference>
<proteinExistence type="inferred from homology"/>
<keyword evidence="2" id="KW-0444">Lipid biosynthesis</keyword>
<dbReference type="SUPFAM" id="SSF47336">
    <property type="entry name" value="ACP-like"/>
    <property type="match status" value="1"/>
</dbReference>
<dbReference type="InterPro" id="IPR006162">
    <property type="entry name" value="Ppantetheine_attach_site"/>
</dbReference>